<evidence type="ECO:0000256" key="5">
    <source>
        <dbReference type="SAM" id="SignalP"/>
    </source>
</evidence>
<comment type="similarity">
    <text evidence="1">Belongs to the bacterial solute-binding protein 3 family.</text>
</comment>
<dbReference type="GO" id="GO:0005576">
    <property type="term" value="C:extracellular region"/>
    <property type="evidence" value="ECO:0007669"/>
    <property type="project" value="TreeGrafter"/>
</dbReference>
<feature type="domain" description="Solute-binding protein family 3/N-terminal" evidence="6">
    <location>
        <begin position="92"/>
        <end position="330"/>
    </location>
</feature>
<feature type="signal peptide" evidence="5">
    <location>
        <begin position="1"/>
        <end position="24"/>
    </location>
</feature>
<evidence type="ECO:0000256" key="2">
    <source>
        <dbReference type="ARBA" id="ARBA00022448"/>
    </source>
</evidence>
<dbReference type="PANTHER" id="PTHR30085:SF6">
    <property type="entry name" value="ABC TRANSPORTER GLUTAMINE-BINDING PROTEIN GLNH"/>
    <property type="match status" value="1"/>
</dbReference>
<evidence type="ECO:0000256" key="4">
    <source>
        <dbReference type="SAM" id="MobiDB-lite"/>
    </source>
</evidence>
<dbReference type="AlphaFoldDB" id="A0A2N6SY31"/>
<keyword evidence="3 5" id="KW-0732">Signal</keyword>
<protein>
    <submittedName>
        <fullName evidence="7">ABC transporter substrate-binding protein</fullName>
    </submittedName>
</protein>
<dbReference type="Pfam" id="PF00497">
    <property type="entry name" value="SBP_bac_3"/>
    <property type="match status" value="1"/>
</dbReference>
<evidence type="ECO:0000259" key="6">
    <source>
        <dbReference type="SMART" id="SM00062"/>
    </source>
</evidence>
<feature type="chain" id="PRO_5014995930" evidence="5">
    <location>
        <begin position="25"/>
        <end position="346"/>
    </location>
</feature>
<comment type="caution">
    <text evidence="7">The sequence shown here is derived from an EMBL/GenBank/DDBJ whole genome shotgun (WGS) entry which is preliminary data.</text>
</comment>
<evidence type="ECO:0000313" key="8">
    <source>
        <dbReference type="Proteomes" id="UP000235363"/>
    </source>
</evidence>
<dbReference type="Gene3D" id="3.40.190.10">
    <property type="entry name" value="Periplasmic binding protein-like II"/>
    <property type="match status" value="2"/>
</dbReference>
<proteinExistence type="inferred from homology"/>
<dbReference type="CDD" id="cd13690">
    <property type="entry name" value="PBP2_GluB"/>
    <property type="match status" value="1"/>
</dbReference>
<sequence length="346" mass="36852">MRRRFRSATAATAVAALASLTACAPQAPLVDDPFNKIIETATGTMPLPPEARYEPAYSRPARLPGDVVPQPTLAPGIGPAQDRIPEIVKRGRIIVGVDQSLNLLGFRDATTGELAGFEVALAQEIARDIFGDPDAVEFRYVDSTERIDALRTGRVDAIVRTMSVTPDRESSVDFSAPYLTARAGILVPAAEQDSSPAGDGDGGDDAAPISTAEDLNGRRVCVAADSTPEEIVRSEAPGAELLLVRSWSDCLVALQQHQADAVVSDDTILAGINDQDPATTIVRRGLSTENYAVGVAQDNAGLASQVNLTMERIRSDGTWQQLYDTWLGAFLPGGQQPSAPYREAER</sequence>
<organism evidence="7 8">
    <name type="scientific">Corynebacterium xerosis</name>
    <dbReference type="NCBI Taxonomy" id="1725"/>
    <lineage>
        <taxon>Bacteria</taxon>
        <taxon>Bacillati</taxon>
        <taxon>Actinomycetota</taxon>
        <taxon>Actinomycetes</taxon>
        <taxon>Mycobacteriales</taxon>
        <taxon>Corynebacteriaceae</taxon>
        <taxon>Corynebacterium</taxon>
    </lineage>
</organism>
<dbReference type="PANTHER" id="PTHR30085">
    <property type="entry name" value="AMINO ACID ABC TRANSPORTER PERMEASE"/>
    <property type="match status" value="1"/>
</dbReference>
<keyword evidence="2" id="KW-0813">Transport</keyword>
<dbReference type="InterPro" id="IPR051455">
    <property type="entry name" value="Bact_solute-bind_prot3"/>
</dbReference>
<accession>A0A2N6SY31</accession>
<gene>
    <name evidence="7" type="ORF">CJ204_07860</name>
</gene>
<dbReference type="GO" id="GO:0006865">
    <property type="term" value="P:amino acid transport"/>
    <property type="evidence" value="ECO:0007669"/>
    <property type="project" value="TreeGrafter"/>
</dbReference>
<dbReference type="RefSeq" id="WP_102213210.1">
    <property type="nucleotide sequence ID" value="NZ_PNHF01000017.1"/>
</dbReference>
<evidence type="ECO:0000313" key="7">
    <source>
        <dbReference type="EMBL" id="PMC61974.1"/>
    </source>
</evidence>
<evidence type="ECO:0000256" key="3">
    <source>
        <dbReference type="ARBA" id="ARBA00022729"/>
    </source>
</evidence>
<dbReference type="SUPFAM" id="SSF53850">
    <property type="entry name" value="Periplasmic binding protein-like II"/>
    <property type="match status" value="1"/>
</dbReference>
<evidence type="ECO:0000256" key="1">
    <source>
        <dbReference type="ARBA" id="ARBA00010333"/>
    </source>
</evidence>
<name>A0A2N6SY31_9CORY</name>
<feature type="region of interest" description="Disordered" evidence="4">
    <location>
        <begin position="190"/>
        <end position="210"/>
    </location>
</feature>
<dbReference type="PROSITE" id="PS51257">
    <property type="entry name" value="PROKAR_LIPOPROTEIN"/>
    <property type="match status" value="1"/>
</dbReference>
<dbReference type="Proteomes" id="UP000235363">
    <property type="component" value="Unassembled WGS sequence"/>
</dbReference>
<dbReference type="EMBL" id="PNHF01000017">
    <property type="protein sequence ID" value="PMC61974.1"/>
    <property type="molecule type" value="Genomic_DNA"/>
</dbReference>
<dbReference type="GO" id="GO:0030288">
    <property type="term" value="C:outer membrane-bounded periplasmic space"/>
    <property type="evidence" value="ECO:0007669"/>
    <property type="project" value="TreeGrafter"/>
</dbReference>
<reference evidence="7 8" key="1">
    <citation type="submission" date="2017-09" db="EMBL/GenBank/DDBJ databases">
        <title>Bacterial strain isolated from the female urinary microbiota.</title>
        <authorList>
            <person name="Thomas-White K."/>
            <person name="Kumar N."/>
            <person name="Forster S."/>
            <person name="Putonti C."/>
            <person name="Lawley T."/>
            <person name="Wolfe A.J."/>
        </authorList>
    </citation>
    <scope>NUCLEOTIDE SEQUENCE [LARGE SCALE GENOMIC DNA]</scope>
    <source>
        <strain evidence="7 8">UMB0908</strain>
    </source>
</reference>
<dbReference type="InterPro" id="IPR001638">
    <property type="entry name" value="Solute-binding_3/MltF_N"/>
</dbReference>
<dbReference type="SMART" id="SM00062">
    <property type="entry name" value="PBPb"/>
    <property type="match status" value="1"/>
</dbReference>